<evidence type="ECO:0000313" key="6">
    <source>
        <dbReference type="EMBL" id="KAH8502894.1"/>
    </source>
</evidence>
<dbReference type="FunFam" id="3.80.10.10:FF:000024">
    <property type="entry name" value="Somatic embryogenesis receptor kinase 1"/>
    <property type="match status" value="1"/>
</dbReference>
<dbReference type="InterPro" id="IPR013210">
    <property type="entry name" value="LRR_N_plant-typ"/>
</dbReference>
<keyword evidence="2 4" id="KW-0732">Signal</keyword>
<feature type="domain" description="Leucine-rich repeat-containing N-terminal plant-type" evidence="5">
    <location>
        <begin position="29"/>
        <end position="68"/>
    </location>
</feature>
<evidence type="ECO:0000256" key="1">
    <source>
        <dbReference type="ARBA" id="ARBA00022614"/>
    </source>
</evidence>
<proteinExistence type="predicted"/>
<dbReference type="Gene3D" id="3.80.10.10">
    <property type="entry name" value="Ribonuclease Inhibitor"/>
    <property type="match status" value="1"/>
</dbReference>
<evidence type="ECO:0000256" key="4">
    <source>
        <dbReference type="SAM" id="SignalP"/>
    </source>
</evidence>
<dbReference type="Pfam" id="PF08263">
    <property type="entry name" value="LRRNT_2"/>
    <property type="match status" value="1"/>
</dbReference>
<dbReference type="EMBL" id="JACEGQ020000007">
    <property type="protein sequence ID" value="KAH8502894.1"/>
    <property type="molecule type" value="Genomic_DNA"/>
</dbReference>
<keyword evidence="3" id="KW-0677">Repeat</keyword>
<dbReference type="SUPFAM" id="SSF52058">
    <property type="entry name" value="L domain-like"/>
    <property type="match status" value="1"/>
</dbReference>
<name>A0A8T2YCK8_POPDE</name>
<keyword evidence="1" id="KW-0433">Leucine-rich repeat</keyword>
<accession>A0A8T2YCK8</accession>
<evidence type="ECO:0000256" key="3">
    <source>
        <dbReference type="ARBA" id="ARBA00022737"/>
    </source>
</evidence>
<feature type="signal peptide" evidence="4">
    <location>
        <begin position="1"/>
        <end position="28"/>
    </location>
</feature>
<feature type="chain" id="PRO_5035774050" description="Leucine-rich repeat-containing N-terminal plant-type domain-containing protein" evidence="4">
    <location>
        <begin position="29"/>
        <end position="300"/>
    </location>
</feature>
<dbReference type="InterPro" id="IPR001611">
    <property type="entry name" value="Leu-rich_rpt"/>
</dbReference>
<reference evidence="6" key="1">
    <citation type="journal article" date="2021" name="J. Hered.">
        <title>Genome Assembly of Salicaceae Populus deltoides (Eastern Cottonwood) I-69 Based on Nanopore Sequencing and Hi-C Technologies.</title>
        <authorList>
            <person name="Bai S."/>
            <person name="Wu H."/>
            <person name="Zhang J."/>
            <person name="Pan Z."/>
            <person name="Zhao W."/>
            <person name="Li Z."/>
            <person name="Tong C."/>
        </authorList>
    </citation>
    <scope>NUCLEOTIDE SEQUENCE</scope>
    <source>
        <tissue evidence="6">Leaf</tissue>
    </source>
</reference>
<keyword evidence="7" id="KW-1185">Reference proteome</keyword>
<dbReference type="AlphaFoldDB" id="A0A8T2YCK8"/>
<comment type="caution">
    <text evidence="6">The sequence shown here is derived from an EMBL/GenBank/DDBJ whole genome shotgun (WGS) entry which is preliminary data.</text>
</comment>
<sequence>MWRLKGRELRTCLAVLILVTFLPSKIFANEEGDALYIFRNNLQDPNNIMDNWNRTDKNPCKWNHVTCNSLNSVTRLDMGNALLSGQLVPQLALLTNLQYLELYANNLSGHIPVYLENLTNLVSLELYTNNFDGPIPDALGKLFKLRFLRLNSNNLSGSIPMSLTNLYSLQVLDLSSNRLSGPVPHNGSFSLFTAISYANNLDLCGPITEKPCPGSSPSAVSSPDGDSKPNIGAIGGGVVAVWCYYLLLCFVTSNTPSEIFVLLELEQYFYDRELSGNNLSGGQIPSDIGNLTNLLNLDLD</sequence>
<dbReference type="Proteomes" id="UP000807159">
    <property type="component" value="Chromosome 7"/>
</dbReference>
<organism evidence="6 7">
    <name type="scientific">Populus deltoides</name>
    <name type="common">Eastern poplar</name>
    <name type="synonym">Eastern cottonwood</name>
    <dbReference type="NCBI Taxonomy" id="3696"/>
    <lineage>
        <taxon>Eukaryota</taxon>
        <taxon>Viridiplantae</taxon>
        <taxon>Streptophyta</taxon>
        <taxon>Embryophyta</taxon>
        <taxon>Tracheophyta</taxon>
        <taxon>Spermatophyta</taxon>
        <taxon>Magnoliopsida</taxon>
        <taxon>eudicotyledons</taxon>
        <taxon>Gunneridae</taxon>
        <taxon>Pentapetalae</taxon>
        <taxon>rosids</taxon>
        <taxon>fabids</taxon>
        <taxon>Malpighiales</taxon>
        <taxon>Salicaceae</taxon>
        <taxon>Saliceae</taxon>
        <taxon>Populus</taxon>
    </lineage>
</organism>
<protein>
    <recommendedName>
        <fullName evidence="5">Leucine-rich repeat-containing N-terminal plant-type domain-containing protein</fullName>
    </recommendedName>
</protein>
<evidence type="ECO:0000313" key="7">
    <source>
        <dbReference type="Proteomes" id="UP000807159"/>
    </source>
</evidence>
<dbReference type="PANTHER" id="PTHR47988">
    <property type="entry name" value="SOMATIC EMBRYOGENESIS RECEPTOR KINASE 1"/>
    <property type="match status" value="1"/>
</dbReference>
<gene>
    <name evidence="6" type="ORF">H0E87_014269</name>
</gene>
<dbReference type="Pfam" id="PF00560">
    <property type="entry name" value="LRR_1"/>
    <property type="match status" value="4"/>
</dbReference>
<evidence type="ECO:0000256" key="2">
    <source>
        <dbReference type="ARBA" id="ARBA00022729"/>
    </source>
</evidence>
<dbReference type="InterPro" id="IPR032675">
    <property type="entry name" value="LRR_dom_sf"/>
</dbReference>
<evidence type="ECO:0000259" key="5">
    <source>
        <dbReference type="Pfam" id="PF08263"/>
    </source>
</evidence>